<protein>
    <submittedName>
        <fullName evidence="1">Amino acid adenylation</fullName>
    </submittedName>
</protein>
<dbReference type="Gene3D" id="3.30.559.30">
    <property type="entry name" value="Nonribosomal peptide synthetase, condensation domain"/>
    <property type="match status" value="1"/>
</dbReference>
<evidence type="ECO:0000313" key="2">
    <source>
        <dbReference type="Proteomes" id="UP000004471"/>
    </source>
</evidence>
<gene>
    <name evidence="1" type="ORF">PSYJA_37254</name>
</gene>
<reference evidence="1 2" key="1">
    <citation type="journal article" date="2011" name="PLoS Pathog.">
        <title>Dynamic evolution of pathogenicity revealed by sequencing and comparative genomics of 19 Pseudomonas syringae isolates.</title>
        <authorList>
            <person name="Baltrus D.A."/>
            <person name="Nishimura M.T."/>
            <person name="Romanchuk A."/>
            <person name="Chang J.H."/>
            <person name="Mukhtar M.S."/>
            <person name="Cherkis K."/>
            <person name="Roach J."/>
            <person name="Grant S.R."/>
            <person name="Jones C.D."/>
            <person name="Dangl J.L."/>
        </authorList>
    </citation>
    <scope>NUCLEOTIDE SEQUENCE [LARGE SCALE GENOMIC DNA]</scope>
    <source>
        <strain evidence="2">M301072PT</strain>
    </source>
</reference>
<dbReference type="Gene3D" id="3.40.50.12780">
    <property type="entry name" value="N-terminal domain of ligase-like"/>
    <property type="match status" value="1"/>
</dbReference>
<dbReference type="GO" id="GO:0044550">
    <property type="term" value="P:secondary metabolite biosynthetic process"/>
    <property type="evidence" value="ECO:0007669"/>
    <property type="project" value="TreeGrafter"/>
</dbReference>
<feature type="non-terminal residue" evidence="1">
    <location>
        <position position="1"/>
    </location>
</feature>
<proteinExistence type="predicted"/>
<dbReference type="GO" id="GO:0005737">
    <property type="term" value="C:cytoplasm"/>
    <property type="evidence" value="ECO:0007669"/>
    <property type="project" value="TreeGrafter"/>
</dbReference>
<dbReference type="SUPFAM" id="SSF56801">
    <property type="entry name" value="Acetyl-CoA synthetase-like"/>
    <property type="match status" value="1"/>
</dbReference>
<evidence type="ECO:0000313" key="1">
    <source>
        <dbReference type="EMBL" id="EGH34282.1"/>
    </source>
</evidence>
<name>F3FVP0_PSESX</name>
<comment type="caution">
    <text evidence="1">The sequence shown here is derived from an EMBL/GenBank/DDBJ whole genome shotgun (WGS) entry which is preliminary data.</text>
</comment>
<feature type="non-terminal residue" evidence="1">
    <location>
        <position position="121"/>
    </location>
</feature>
<dbReference type="AlphaFoldDB" id="F3FVP0"/>
<dbReference type="PANTHER" id="PTHR45527">
    <property type="entry name" value="NONRIBOSOMAL PEPTIDE SYNTHETASE"/>
    <property type="match status" value="1"/>
</dbReference>
<organism evidence="1 2">
    <name type="scientific">Pseudomonas syringae pv. japonica str. M301072</name>
    <dbReference type="NCBI Taxonomy" id="629262"/>
    <lineage>
        <taxon>Bacteria</taxon>
        <taxon>Pseudomonadati</taxon>
        <taxon>Pseudomonadota</taxon>
        <taxon>Gammaproteobacteria</taxon>
        <taxon>Pseudomonadales</taxon>
        <taxon>Pseudomonadaceae</taxon>
        <taxon>Pseudomonas</taxon>
        <taxon>Pseudomonas syringae</taxon>
    </lineage>
</organism>
<dbReference type="GO" id="GO:0031177">
    <property type="term" value="F:phosphopantetheine binding"/>
    <property type="evidence" value="ECO:0007669"/>
    <property type="project" value="TreeGrafter"/>
</dbReference>
<dbReference type="GO" id="GO:0043041">
    <property type="term" value="P:amino acid activation for nonribosomal peptide biosynthetic process"/>
    <property type="evidence" value="ECO:0007669"/>
    <property type="project" value="TreeGrafter"/>
</dbReference>
<dbReference type="EMBL" id="AEAH01002380">
    <property type="protein sequence ID" value="EGH34282.1"/>
    <property type="molecule type" value="Genomic_DNA"/>
</dbReference>
<accession>F3FVP0</accession>
<dbReference type="PANTHER" id="PTHR45527:SF1">
    <property type="entry name" value="FATTY ACID SYNTHASE"/>
    <property type="match status" value="1"/>
</dbReference>
<dbReference type="Proteomes" id="UP000004471">
    <property type="component" value="Unassembled WGS sequence"/>
</dbReference>
<sequence length="121" mass="13459">PLTLNVDDLGEGFSLTALVTSSIGAKRVCNYMQMALETLVTALEQTPLASLQELSILPAEEREQLLVEFNNTALDYPHQQTIHGMFEVQVERTPDAVAVVHGEQRLSYRQLNEQANRLAHA</sequence>
<dbReference type="InterPro" id="IPR042099">
    <property type="entry name" value="ANL_N_sf"/>
</dbReference>